<evidence type="ECO:0000313" key="2">
    <source>
        <dbReference type="EMBL" id="CAG8857275.1"/>
    </source>
</evidence>
<comment type="caution">
    <text evidence="2">The sequence shown here is derived from an EMBL/GenBank/DDBJ whole genome shotgun (WGS) entry which is preliminary data.</text>
</comment>
<protein>
    <submittedName>
        <fullName evidence="2">20713_t:CDS:1</fullName>
    </submittedName>
</protein>
<gene>
    <name evidence="2" type="ORF">GMARGA_LOCUS46096</name>
</gene>
<feature type="transmembrane region" description="Helical" evidence="1">
    <location>
        <begin position="21"/>
        <end position="39"/>
    </location>
</feature>
<dbReference type="EMBL" id="CAJVQB010168949">
    <property type="protein sequence ID" value="CAG8857275.1"/>
    <property type="molecule type" value="Genomic_DNA"/>
</dbReference>
<organism evidence="2 3">
    <name type="scientific">Gigaspora margarita</name>
    <dbReference type="NCBI Taxonomy" id="4874"/>
    <lineage>
        <taxon>Eukaryota</taxon>
        <taxon>Fungi</taxon>
        <taxon>Fungi incertae sedis</taxon>
        <taxon>Mucoromycota</taxon>
        <taxon>Glomeromycotina</taxon>
        <taxon>Glomeromycetes</taxon>
        <taxon>Diversisporales</taxon>
        <taxon>Gigasporaceae</taxon>
        <taxon>Gigaspora</taxon>
    </lineage>
</organism>
<proteinExistence type="predicted"/>
<reference evidence="2 3" key="1">
    <citation type="submission" date="2021-06" db="EMBL/GenBank/DDBJ databases">
        <authorList>
            <person name="Kallberg Y."/>
            <person name="Tangrot J."/>
            <person name="Rosling A."/>
        </authorList>
    </citation>
    <scope>NUCLEOTIDE SEQUENCE [LARGE SCALE GENOMIC DNA]</scope>
    <source>
        <strain evidence="2 3">120-4 pot B 10/14</strain>
    </source>
</reference>
<keyword evidence="3" id="KW-1185">Reference proteome</keyword>
<keyword evidence="1" id="KW-0812">Transmembrane</keyword>
<evidence type="ECO:0000256" key="1">
    <source>
        <dbReference type="SAM" id="Phobius"/>
    </source>
</evidence>
<keyword evidence="1" id="KW-1133">Transmembrane helix</keyword>
<dbReference type="Proteomes" id="UP000789901">
    <property type="component" value="Unassembled WGS sequence"/>
</dbReference>
<sequence>MILYEAYERLFTSPKINKNRLILTSFGGFLVNLIGVLMFNKDRDDK</sequence>
<feature type="non-terminal residue" evidence="2">
    <location>
        <position position="46"/>
    </location>
</feature>
<evidence type="ECO:0000313" key="3">
    <source>
        <dbReference type="Proteomes" id="UP000789901"/>
    </source>
</evidence>
<name>A0ABN7XRC2_GIGMA</name>
<accession>A0ABN7XRC2</accession>
<keyword evidence="1" id="KW-0472">Membrane</keyword>